<gene>
    <name evidence="2" type="ORF">CI109_106363</name>
</gene>
<accession>A0A5M6BXN5</accession>
<sequence length="205" mass="22322">MAGVMAPGKPSAKQSALIKVDSSYSLADGKMATTNLIEKNLQPEKKKRQRKKNLESEVNTVLAKKMKQIDNSKDMEQSSRRGGMEKEELAGDVDNSLTSEDFLKVQKDLNITVGAGEQVVGLVARKKEMSTGSFGWTATSNAVLPYGQNDDSVKVTITINIVVGGSKLKPDVENDTKATTPQAQAVSGRPTRRERKRKAQEKADQ</sequence>
<feature type="compositionally biased region" description="Basic residues" evidence="1">
    <location>
        <begin position="190"/>
        <end position="199"/>
    </location>
</feature>
<dbReference type="AlphaFoldDB" id="A0A5M6BXN5"/>
<name>A0A5M6BXN5_9TREE</name>
<dbReference type="RefSeq" id="XP_031858697.1">
    <property type="nucleotide sequence ID" value="XM_032007055.1"/>
</dbReference>
<feature type="region of interest" description="Disordered" evidence="1">
    <location>
        <begin position="34"/>
        <end position="56"/>
    </location>
</feature>
<keyword evidence="3" id="KW-1185">Reference proteome</keyword>
<proteinExistence type="predicted"/>
<feature type="compositionally biased region" description="Basic and acidic residues" evidence="1">
    <location>
        <begin position="68"/>
        <end position="89"/>
    </location>
</feature>
<reference evidence="2" key="1">
    <citation type="submission" date="2017-08" db="EMBL/GenBank/DDBJ databases">
        <authorList>
            <person name="Cuomo C."/>
            <person name="Billmyre B."/>
            <person name="Heitman J."/>
        </authorList>
    </citation>
    <scope>NUCLEOTIDE SEQUENCE</scope>
    <source>
        <strain evidence="2">CBS 12478</strain>
    </source>
</reference>
<evidence type="ECO:0000313" key="3">
    <source>
        <dbReference type="Proteomes" id="UP000322225"/>
    </source>
</evidence>
<organism evidence="2 3">
    <name type="scientific">Kwoniella shandongensis</name>
    <dbReference type="NCBI Taxonomy" id="1734106"/>
    <lineage>
        <taxon>Eukaryota</taxon>
        <taxon>Fungi</taxon>
        <taxon>Dikarya</taxon>
        <taxon>Basidiomycota</taxon>
        <taxon>Agaricomycotina</taxon>
        <taxon>Tremellomycetes</taxon>
        <taxon>Tremellales</taxon>
        <taxon>Cryptococcaceae</taxon>
        <taxon>Kwoniella</taxon>
    </lineage>
</organism>
<feature type="region of interest" description="Disordered" evidence="1">
    <location>
        <begin position="68"/>
        <end position="91"/>
    </location>
</feature>
<dbReference type="KEGG" id="ksn:43591223"/>
<dbReference type="Proteomes" id="UP000322225">
    <property type="component" value="Chromosome 12"/>
</dbReference>
<evidence type="ECO:0000256" key="1">
    <source>
        <dbReference type="SAM" id="MobiDB-lite"/>
    </source>
</evidence>
<evidence type="ECO:0000313" key="2">
    <source>
        <dbReference type="EMBL" id="WWD21875.1"/>
    </source>
</evidence>
<dbReference type="GeneID" id="43591223"/>
<feature type="region of interest" description="Disordered" evidence="1">
    <location>
        <begin position="167"/>
        <end position="205"/>
    </location>
</feature>
<protein>
    <submittedName>
        <fullName evidence="2">Uncharacterized protein</fullName>
    </submittedName>
</protein>
<dbReference type="EMBL" id="CP144062">
    <property type="protein sequence ID" value="WWD21875.1"/>
    <property type="molecule type" value="Genomic_DNA"/>
</dbReference>
<reference evidence="2" key="2">
    <citation type="submission" date="2024-01" db="EMBL/GenBank/DDBJ databases">
        <title>Comparative genomics of Cryptococcus and Kwoniella reveals pathogenesis evolution and contrasting modes of karyotype evolution via chromosome fusion or intercentromeric recombination.</title>
        <authorList>
            <person name="Coelho M.A."/>
            <person name="David-Palma M."/>
            <person name="Shea T."/>
            <person name="Bowers K."/>
            <person name="McGinley-Smith S."/>
            <person name="Mohammad A.W."/>
            <person name="Gnirke A."/>
            <person name="Yurkov A.M."/>
            <person name="Nowrousian M."/>
            <person name="Sun S."/>
            <person name="Cuomo C.A."/>
            <person name="Heitman J."/>
        </authorList>
    </citation>
    <scope>NUCLEOTIDE SEQUENCE</scope>
    <source>
        <strain evidence="2">CBS 12478</strain>
    </source>
</reference>